<dbReference type="OrthoDB" id="426293at2759"/>
<keyword evidence="2" id="KW-1185">Reference proteome</keyword>
<organism evidence="1 2">
    <name type="scientific">Pseudocohnilembus persalinus</name>
    <name type="common">Ciliate</name>
    <dbReference type="NCBI Taxonomy" id="266149"/>
    <lineage>
        <taxon>Eukaryota</taxon>
        <taxon>Sar</taxon>
        <taxon>Alveolata</taxon>
        <taxon>Ciliophora</taxon>
        <taxon>Intramacronucleata</taxon>
        <taxon>Oligohymenophorea</taxon>
        <taxon>Scuticociliatia</taxon>
        <taxon>Philasterida</taxon>
        <taxon>Pseudocohnilembidae</taxon>
        <taxon>Pseudocohnilembus</taxon>
    </lineage>
</organism>
<dbReference type="EMBL" id="LDAU01000084">
    <property type="protein sequence ID" value="KRX07322.1"/>
    <property type="molecule type" value="Genomic_DNA"/>
</dbReference>
<evidence type="ECO:0000313" key="1">
    <source>
        <dbReference type="EMBL" id="KRX07322.1"/>
    </source>
</evidence>
<dbReference type="Proteomes" id="UP000054937">
    <property type="component" value="Unassembled WGS sequence"/>
</dbReference>
<sequence length="140" mass="16259">MNDSLCQDNSQIDFINPSQGFMSKSNSPPFRNHQQKTLFNMEDHNSLANTLNKKEDHIDQQIDCIIQNDKIAIYEIEYQGSTDTWQHLMNLQNKDWLSQYIHCVYWSVSTMVTILLYIPNTNLEIIFAVGSMFIMNGAYG</sequence>
<dbReference type="AlphaFoldDB" id="A0A0V0QZ30"/>
<protein>
    <submittedName>
        <fullName evidence="1">Uncharacterized protein</fullName>
    </submittedName>
</protein>
<accession>A0A0V0QZ30</accession>
<comment type="caution">
    <text evidence="1">The sequence shown here is derived from an EMBL/GenBank/DDBJ whole genome shotgun (WGS) entry which is preliminary data.</text>
</comment>
<evidence type="ECO:0000313" key="2">
    <source>
        <dbReference type="Proteomes" id="UP000054937"/>
    </source>
</evidence>
<gene>
    <name evidence="1" type="ORF">PPERSA_06937</name>
</gene>
<reference evidence="1 2" key="1">
    <citation type="journal article" date="2015" name="Sci. Rep.">
        <title>Genome of the facultative scuticociliatosis pathogen Pseudocohnilembus persalinus provides insight into its virulence through horizontal gene transfer.</title>
        <authorList>
            <person name="Xiong J."/>
            <person name="Wang G."/>
            <person name="Cheng J."/>
            <person name="Tian M."/>
            <person name="Pan X."/>
            <person name="Warren A."/>
            <person name="Jiang C."/>
            <person name="Yuan D."/>
            <person name="Miao W."/>
        </authorList>
    </citation>
    <scope>NUCLEOTIDE SEQUENCE [LARGE SCALE GENOMIC DNA]</scope>
    <source>
        <strain evidence="1">36N120E</strain>
    </source>
</reference>
<dbReference type="InParanoid" id="A0A0V0QZ30"/>
<proteinExistence type="predicted"/>
<name>A0A0V0QZ30_PSEPJ</name>